<gene>
    <name evidence="2" type="primary">LOC142165785</name>
</gene>
<evidence type="ECO:0000313" key="1">
    <source>
        <dbReference type="Proteomes" id="UP000790787"/>
    </source>
</evidence>
<reference evidence="2" key="2">
    <citation type="submission" date="2025-08" db="UniProtKB">
        <authorList>
            <consortium name="RefSeq"/>
        </authorList>
    </citation>
    <scope>IDENTIFICATION</scope>
    <source>
        <tissue evidence="2">Leaf</tissue>
    </source>
</reference>
<evidence type="ECO:0000313" key="2">
    <source>
        <dbReference type="RefSeq" id="XP_075080258.1"/>
    </source>
</evidence>
<sequence>MAWRDQNHATDICLPGGENSLLSNIDATKGNTMCTQIPRQISRDELVKIVPDSWITNYEKLRKLEESLQYGEPTFTKRNDKTVCISFNHSHLKKPNKTIFSCQMIQPKDTRDTYPEPDGEFFWNIQSIMEEHDWCQHFDKEGKRVWWFKCPFTGHYPWDLGCDCQDCLEDPI</sequence>
<protein>
    <submittedName>
        <fullName evidence="2">Uncharacterized protein LOC142165785</fullName>
    </submittedName>
</protein>
<dbReference type="RefSeq" id="XP_075080258.1">
    <property type="nucleotide sequence ID" value="XM_075224157.1"/>
</dbReference>
<accession>A0AC58S5K1</accession>
<dbReference type="Proteomes" id="UP000790787">
    <property type="component" value="Chromosome 11"/>
</dbReference>
<organism evidence="1 2">
    <name type="scientific">Nicotiana tabacum</name>
    <name type="common">Common tobacco</name>
    <dbReference type="NCBI Taxonomy" id="4097"/>
    <lineage>
        <taxon>Eukaryota</taxon>
        <taxon>Viridiplantae</taxon>
        <taxon>Streptophyta</taxon>
        <taxon>Embryophyta</taxon>
        <taxon>Tracheophyta</taxon>
        <taxon>Spermatophyta</taxon>
        <taxon>Magnoliopsida</taxon>
        <taxon>eudicotyledons</taxon>
        <taxon>Gunneridae</taxon>
        <taxon>Pentapetalae</taxon>
        <taxon>asterids</taxon>
        <taxon>lamiids</taxon>
        <taxon>Solanales</taxon>
        <taxon>Solanaceae</taxon>
        <taxon>Nicotianoideae</taxon>
        <taxon>Nicotianeae</taxon>
        <taxon>Nicotiana</taxon>
    </lineage>
</organism>
<proteinExistence type="predicted"/>
<keyword evidence="1" id="KW-1185">Reference proteome</keyword>
<name>A0AC58S5K1_TOBAC</name>
<reference evidence="1" key="1">
    <citation type="journal article" date="2014" name="Nat. Commun.">
        <title>The tobacco genome sequence and its comparison with those of tomato and potato.</title>
        <authorList>
            <person name="Sierro N."/>
            <person name="Battey J.N."/>
            <person name="Ouadi S."/>
            <person name="Bakaher N."/>
            <person name="Bovet L."/>
            <person name="Willig A."/>
            <person name="Goepfert S."/>
            <person name="Peitsch M.C."/>
            <person name="Ivanov N.V."/>
        </authorList>
    </citation>
    <scope>NUCLEOTIDE SEQUENCE [LARGE SCALE GENOMIC DNA]</scope>
</reference>